<organism evidence="2 3">
    <name type="scientific">Ceratodon purpureus</name>
    <name type="common">Fire moss</name>
    <name type="synonym">Dicranum purpureum</name>
    <dbReference type="NCBI Taxonomy" id="3225"/>
    <lineage>
        <taxon>Eukaryota</taxon>
        <taxon>Viridiplantae</taxon>
        <taxon>Streptophyta</taxon>
        <taxon>Embryophyta</taxon>
        <taxon>Bryophyta</taxon>
        <taxon>Bryophytina</taxon>
        <taxon>Bryopsida</taxon>
        <taxon>Dicranidae</taxon>
        <taxon>Pseudoditrichales</taxon>
        <taxon>Ditrichaceae</taxon>
        <taxon>Ceratodon</taxon>
    </lineage>
</organism>
<keyword evidence="3" id="KW-1185">Reference proteome</keyword>
<accession>A0A8T0H5W6</accession>
<reference evidence="2" key="1">
    <citation type="submission" date="2020-06" db="EMBL/GenBank/DDBJ databases">
        <title>WGS assembly of Ceratodon purpureus strain R40.</title>
        <authorList>
            <person name="Carey S.B."/>
            <person name="Jenkins J."/>
            <person name="Shu S."/>
            <person name="Lovell J.T."/>
            <person name="Sreedasyam A."/>
            <person name="Maumus F."/>
            <person name="Tiley G.P."/>
            <person name="Fernandez-Pozo N."/>
            <person name="Barry K."/>
            <person name="Chen C."/>
            <person name="Wang M."/>
            <person name="Lipzen A."/>
            <person name="Daum C."/>
            <person name="Saski C.A."/>
            <person name="Payton A.C."/>
            <person name="Mcbreen J.C."/>
            <person name="Conrad R.E."/>
            <person name="Kollar L.M."/>
            <person name="Olsson S."/>
            <person name="Huttunen S."/>
            <person name="Landis J.B."/>
            <person name="Wickett N.J."/>
            <person name="Johnson M.G."/>
            <person name="Rensing S.A."/>
            <person name="Grimwood J."/>
            <person name="Schmutz J."/>
            <person name="Mcdaniel S.F."/>
        </authorList>
    </citation>
    <scope>NUCLEOTIDE SEQUENCE</scope>
    <source>
        <strain evidence="2">R40</strain>
    </source>
</reference>
<dbReference type="Proteomes" id="UP000822688">
    <property type="component" value="Chromosome 7"/>
</dbReference>
<proteinExistence type="predicted"/>
<evidence type="ECO:0000313" key="2">
    <source>
        <dbReference type="EMBL" id="KAG0565679.1"/>
    </source>
</evidence>
<name>A0A8T0H5W6_CERPU</name>
<feature type="region of interest" description="Disordered" evidence="1">
    <location>
        <begin position="102"/>
        <end position="124"/>
    </location>
</feature>
<gene>
    <name evidence="2" type="ORF">KC19_7G006500</name>
</gene>
<protein>
    <submittedName>
        <fullName evidence="2">Uncharacterized protein</fullName>
    </submittedName>
</protein>
<evidence type="ECO:0000313" key="3">
    <source>
        <dbReference type="Proteomes" id="UP000822688"/>
    </source>
</evidence>
<evidence type="ECO:0000256" key="1">
    <source>
        <dbReference type="SAM" id="MobiDB-lite"/>
    </source>
</evidence>
<dbReference type="EMBL" id="CM026428">
    <property type="protein sequence ID" value="KAG0565679.1"/>
    <property type="molecule type" value="Genomic_DNA"/>
</dbReference>
<feature type="compositionally biased region" description="Basic and acidic residues" evidence="1">
    <location>
        <begin position="114"/>
        <end position="124"/>
    </location>
</feature>
<comment type="caution">
    <text evidence="2">The sequence shown here is derived from an EMBL/GenBank/DDBJ whole genome shotgun (WGS) entry which is preliminary data.</text>
</comment>
<sequence>MNTLRKKVTHHQCPRQSSSTRLIRPPASCLPLNCRSHNLGLQVPRYLLAPAEEQQQHAAHQLMSSSEMSLPCPALRCSALWPWPLPFGLALGQVRPRSRLEWPRSGCAATTAATDRETESLAVE</sequence>
<dbReference type="AlphaFoldDB" id="A0A8T0H5W6"/>